<proteinExistence type="predicted"/>
<evidence type="ECO:0000313" key="1">
    <source>
        <dbReference type="Ensembl" id="ENSSLDP00000004889.1"/>
    </source>
</evidence>
<evidence type="ECO:0000313" key="2">
    <source>
        <dbReference type="Proteomes" id="UP000261360"/>
    </source>
</evidence>
<accession>A0A3B4WJV6</accession>
<dbReference type="Proteomes" id="UP000261360">
    <property type="component" value="Unplaced"/>
</dbReference>
<keyword evidence="2" id="KW-1185">Reference proteome</keyword>
<reference evidence="1" key="1">
    <citation type="submission" date="2025-08" db="UniProtKB">
        <authorList>
            <consortium name="Ensembl"/>
        </authorList>
    </citation>
    <scope>IDENTIFICATION</scope>
</reference>
<reference evidence="1" key="2">
    <citation type="submission" date="2025-09" db="UniProtKB">
        <authorList>
            <consortium name="Ensembl"/>
        </authorList>
    </citation>
    <scope>IDENTIFICATION</scope>
</reference>
<sequence>PFDLNKELYLFFPLCEEVTTAHMTCTHQEPITKDEQKASRYLPLLVLLAWLGLL</sequence>
<dbReference type="AlphaFoldDB" id="A0A3B4WJV6"/>
<name>A0A3B4WJV6_SERLL</name>
<organism evidence="1 2">
    <name type="scientific">Seriola lalandi dorsalis</name>
    <dbReference type="NCBI Taxonomy" id="1841481"/>
    <lineage>
        <taxon>Eukaryota</taxon>
        <taxon>Metazoa</taxon>
        <taxon>Chordata</taxon>
        <taxon>Craniata</taxon>
        <taxon>Vertebrata</taxon>
        <taxon>Euteleostomi</taxon>
        <taxon>Actinopterygii</taxon>
        <taxon>Neopterygii</taxon>
        <taxon>Teleostei</taxon>
        <taxon>Neoteleostei</taxon>
        <taxon>Acanthomorphata</taxon>
        <taxon>Carangaria</taxon>
        <taxon>Carangiformes</taxon>
        <taxon>Carangidae</taxon>
        <taxon>Seriola</taxon>
    </lineage>
</organism>
<dbReference type="Ensembl" id="ENSSLDT00000005048.1">
    <property type="protein sequence ID" value="ENSSLDP00000004889.1"/>
    <property type="gene ID" value="ENSSLDG00000003880.1"/>
</dbReference>
<protein>
    <submittedName>
        <fullName evidence="1">Uncharacterized protein</fullName>
    </submittedName>
</protein>